<keyword evidence="16" id="KW-1185">Reference proteome</keyword>
<comment type="subcellular location">
    <subcellularLocation>
        <location evidence="1">Nucleus</location>
    </subcellularLocation>
</comment>
<comment type="function">
    <text evidence="11">Responsible for the deacetylation of lysine residues on the N-terminal part of the core histones (H2A, H2B, H3 and H4). Histone deacetylation gives a tag for epigenetic repression and plays an important role in transcriptional regulation, cell cycle progression and developmental events. Histone deacetylases act via the formation of large multiprotein complexes.</text>
</comment>
<dbReference type="EnsemblMetazoa" id="CJA19199a.1">
    <property type="protein sequence ID" value="CJA19199a.1"/>
    <property type="gene ID" value="WBGene00138403"/>
</dbReference>
<dbReference type="GO" id="GO:0141221">
    <property type="term" value="F:histone deacetylase activity, hydrolytic mechanism"/>
    <property type="evidence" value="ECO:0007669"/>
    <property type="project" value="UniProtKB-EC"/>
</dbReference>
<reference evidence="15" key="2">
    <citation type="submission" date="2022-06" db="UniProtKB">
        <authorList>
            <consortium name="EnsemblMetazoa"/>
        </authorList>
    </citation>
    <scope>IDENTIFICATION</scope>
    <source>
        <strain evidence="15">DF5081</strain>
    </source>
</reference>
<dbReference type="Proteomes" id="UP000005237">
    <property type="component" value="Unassembled WGS sequence"/>
</dbReference>
<dbReference type="InterPro" id="IPR044150">
    <property type="entry name" value="HDAC_classIV"/>
</dbReference>
<proteinExistence type="inferred from homology"/>
<evidence type="ECO:0000256" key="1">
    <source>
        <dbReference type="ARBA" id="ARBA00004123"/>
    </source>
</evidence>
<dbReference type="SUPFAM" id="SSF52768">
    <property type="entry name" value="Arginase/deacetylase"/>
    <property type="match status" value="1"/>
</dbReference>
<evidence type="ECO:0000313" key="16">
    <source>
        <dbReference type="Proteomes" id="UP000005237"/>
    </source>
</evidence>
<evidence type="ECO:0000313" key="15">
    <source>
        <dbReference type="EnsemblMetazoa" id="CJA19199a.1"/>
    </source>
</evidence>
<evidence type="ECO:0000256" key="2">
    <source>
        <dbReference type="ARBA" id="ARBA00005947"/>
    </source>
</evidence>
<dbReference type="CDD" id="cd09993">
    <property type="entry name" value="HDAC_classIV"/>
    <property type="match status" value="1"/>
</dbReference>
<dbReference type="InterPro" id="IPR023801">
    <property type="entry name" value="His_deacetylse_dom"/>
</dbReference>
<evidence type="ECO:0000256" key="3">
    <source>
        <dbReference type="ARBA" id="ARBA00012111"/>
    </source>
</evidence>
<feature type="domain" description="Histone deacetylase" evidence="14">
    <location>
        <begin position="41"/>
        <end position="337"/>
    </location>
</feature>
<keyword evidence="6" id="KW-0156">Chromatin regulator</keyword>
<keyword evidence="8" id="KW-0804">Transcription</keyword>
<evidence type="ECO:0000259" key="14">
    <source>
        <dbReference type="Pfam" id="PF00850"/>
    </source>
</evidence>
<reference evidence="16" key="1">
    <citation type="submission" date="2010-08" db="EMBL/GenBank/DDBJ databases">
        <authorList>
            <consortium name="Caenorhabditis japonica Sequencing Consortium"/>
            <person name="Wilson R.K."/>
        </authorList>
    </citation>
    <scope>NUCLEOTIDE SEQUENCE [LARGE SCALE GENOMIC DNA]</scope>
    <source>
        <strain evidence="16">DF5081</strain>
    </source>
</reference>
<dbReference type="GO" id="GO:0000118">
    <property type="term" value="C:histone deacetylase complex"/>
    <property type="evidence" value="ECO:0007669"/>
    <property type="project" value="TreeGrafter"/>
</dbReference>
<keyword evidence="5" id="KW-0378">Hydrolase</keyword>
<comment type="similarity">
    <text evidence="2">Belongs to the histone deacetylase family.</text>
</comment>
<evidence type="ECO:0000256" key="8">
    <source>
        <dbReference type="ARBA" id="ARBA00023163"/>
    </source>
</evidence>
<dbReference type="FunFam" id="3.40.800.20:FF:000009">
    <property type="entry name" value="Histone deacetylase 11"/>
    <property type="match status" value="1"/>
</dbReference>
<evidence type="ECO:0000256" key="9">
    <source>
        <dbReference type="ARBA" id="ARBA00023242"/>
    </source>
</evidence>
<comment type="subunit">
    <text evidence="12">Interacts with HDAC6.</text>
</comment>
<evidence type="ECO:0000256" key="11">
    <source>
        <dbReference type="ARBA" id="ARBA00059784"/>
    </source>
</evidence>
<keyword evidence="9" id="KW-0539">Nucleus</keyword>
<name>A0A8R1IA22_CAEJA</name>
<dbReference type="InterPro" id="IPR023696">
    <property type="entry name" value="Ureohydrolase_dom_sf"/>
</dbReference>
<evidence type="ECO:0000256" key="10">
    <source>
        <dbReference type="ARBA" id="ARBA00048287"/>
    </source>
</evidence>
<evidence type="ECO:0000256" key="5">
    <source>
        <dbReference type="ARBA" id="ARBA00022801"/>
    </source>
</evidence>
<organism evidence="15 16">
    <name type="scientific">Caenorhabditis japonica</name>
    <dbReference type="NCBI Taxonomy" id="281687"/>
    <lineage>
        <taxon>Eukaryota</taxon>
        <taxon>Metazoa</taxon>
        <taxon>Ecdysozoa</taxon>
        <taxon>Nematoda</taxon>
        <taxon>Chromadorea</taxon>
        <taxon>Rhabditida</taxon>
        <taxon>Rhabditina</taxon>
        <taxon>Rhabditomorpha</taxon>
        <taxon>Rhabditoidea</taxon>
        <taxon>Rhabditidae</taxon>
        <taxon>Peloderinae</taxon>
        <taxon>Caenorhabditis</taxon>
    </lineage>
</organism>
<comment type="catalytic activity">
    <reaction evidence="10">
        <text>N(6)-acetyl-L-lysyl-[histone] + H2O = L-lysyl-[histone] + acetate</text>
        <dbReference type="Rhea" id="RHEA:58196"/>
        <dbReference type="Rhea" id="RHEA-COMP:9845"/>
        <dbReference type="Rhea" id="RHEA-COMP:11338"/>
        <dbReference type="ChEBI" id="CHEBI:15377"/>
        <dbReference type="ChEBI" id="CHEBI:29969"/>
        <dbReference type="ChEBI" id="CHEBI:30089"/>
        <dbReference type="ChEBI" id="CHEBI:61930"/>
        <dbReference type="EC" id="3.5.1.98"/>
    </reaction>
</comment>
<keyword evidence="4" id="KW-0678">Repressor</keyword>
<evidence type="ECO:0000256" key="7">
    <source>
        <dbReference type="ARBA" id="ARBA00023015"/>
    </source>
</evidence>
<dbReference type="EC" id="3.5.1.98" evidence="3"/>
<keyword evidence="7" id="KW-0805">Transcription regulation</keyword>
<accession>A0A8R1IA22</accession>
<dbReference type="Gene3D" id="3.40.800.20">
    <property type="entry name" value="Histone deacetylase domain"/>
    <property type="match status" value="1"/>
</dbReference>
<dbReference type="PANTHER" id="PTHR10625:SF23">
    <property type="entry name" value="HISTONE DEACETYLASE 11"/>
    <property type="match status" value="1"/>
</dbReference>
<dbReference type="InterPro" id="IPR037138">
    <property type="entry name" value="His_deacetylse_dom_sf"/>
</dbReference>
<protein>
    <recommendedName>
        <fullName evidence="13">Histone deacetylase 11</fullName>
        <ecNumber evidence="3">3.5.1.98</ecNumber>
    </recommendedName>
</protein>
<sequence>MCMHAFSSDDVIEKLHLNSRQRPLVYHPDYNVSAFGIEHFHPFDSSKWKRVIDFLKEWELITDEAIIEPTLPTFEELKRVHDRKYLKSVRNPIKAAQIVEVGFVGCLPPCVIESKLLHPLRMQAGGSVLAANLALKYGWSINVGGGFHHASRRFLKLLLIYPGMVIIIIILKQTGSTGGGFCFYADITMAIRDLFDRKMITNAIVVDLDAHQGNGHARDFADDEHVFVFDVFNPYVYPHDREARQFINKAVHVDRHTKDTSYLSQLRKQLTKCLSDHEFDFILFNAGTDCLYGDPLGAMNLSPQCIIARDELVFNLAKLRGIPICMLTSGGYQKNNALLIAESIENLHMKKLINLNGSHTFQ</sequence>
<evidence type="ECO:0000256" key="12">
    <source>
        <dbReference type="ARBA" id="ARBA00065154"/>
    </source>
</evidence>
<dbReference type="AlphaFoldDB" id="A0A8R1IA22"/>
<dbReference type="GO" id="GO:0040029">
    <property type="term" value="P:epigenetic regulation of gene expression"/>
    <property type="evidence" value="ECO:0007669"/>
    <property type="project" value="TreeGrafter"/>
</dbReference>
<evidence type="ECO:0000256" key="13">
    <source>
        <dbReference type="ARBA" id="ARBA00072450"/>
    </source>
</evidence>
<dbReference type="Pfam" id="PF00850">
    <property type="entry name" value="Hist_deacetyl"/>
    <property type="match status" value="1"/>
</dbReference>
<evidence type="ECO:0000256" key="6">
    <source>
        <dbReference type="ARBA" id="ARBA00022853"/>
    </source>
</evidence>
<evidence type="ECO:0000256" key="4">
    <source>
        <dbReference type="ARBA" id="ARBA00022491"/>
    </source>
</evidence>
<dbReference type="PANTHER" id="PTHR10625">
    <property type="entry name" value="HISTONE DEACETYLASE HDAC1-RELATED"/>
    <property type="match status" value="1"/>
</dbReference>